<evidence type="ECO:0000313" key="2">
    <source>
        <dbReference type="EnsemblPlants" id="AES99353"/>
    </source>
</evidence>
<dbReference type="Proteomes" id="UP000002051">
    <property type="component" value="Chromosome 5"/>
</dbReference>
<accession>G7KBQ0</accession>
<evidence type="ECO:0000313" key="3">
    <source>
        <dbReference type="Proteomes" id="UP000002051"/>
    </source>
</evidence>
<keyword evidence="3" id="KW-1185">Reference proteome</keyword>
<evidence type="ECO:0000313" key="1">
    <source>
        <dbReference type="EMBL" id="AES99353.1"/>
    </source>
</evidence>
<protein>
    <submittedName>
        <fullName evidence="1 2">Uncharacterized protein</fullName>
    </submittedName>
</protein>
<sequence length="68" mass="8137">MTFNFTSLYCVATFYKDERCSKLKIYPILESIYVKFITHQDLYEWIVIPFRIANALCTLQILMNGEFK</sequence>
<dbReference type="PaxDb" id="3880-AES99353"/>
<reference evidence="1 3" key="2">
    <citation type="journal article" date="2014" name="BMC Genomics">
        <title>An improved genome release (version Mt4.0) for the model legume Medicago truncatula.</title>
        <authorList>
            <person name="Tang H."/>
            <person name="Krishnakumar V."/>
            <person name="Bidwell S."/>
            <person name="Rosen B."/>
            <person name="Chan A."/>
            <person name="Zhou S."/>
            <person name="Gentzbittel L."/>
            <person name="Childs K.L."/>
            <person name="Yandell M."/>
            <person name="Gundlach H."/>
            <person name="Mayer K.F."/>
            <person name="Schwartz D.C."/>
            <person name="Town C.D."/>
        </authorList>
    </citation>
    <scope>GENOME REANNOTATION</scope>
    <source>
        <strain evidence="2 3">cv. Jemalong A17</strain>
    </source>
</reference>
<reference evidence="1 3" key="1">
    <citation type="journal article" date="2011" name="Nature">
        <title>The Medicago genome provides insight into the evolution of rhizobial symbioses.</title>
        <authorList>
            <person name="Young N.D."/>
            <person name="Debelle F."/>
            <person name="Oldroyd G.E."/>
            <person name="Geurts R."/>
            <person name="Cannon S.B."/>
            <person name="Udvardi M.K."/>
            <person name="Benedito V.A."/>
            <person name="Mayer K.F."/>
            <person name="Gouzy J."/>
            <person name="Schoof H."/>
            <person name="Van de Peer Y."/>
            <person name="Proost S."/>
            <person name="Cook D.R."/>
            <person name="Meyers B.C."/>
            <person name="Spannagl M."/>
            <person name="Cheung F."/>
            <person name="De Mita S."/>
            <person name="Krishnakumar V."/>
            <person name="Gundlach H."/>
            <person name="Zhou S."/>
            <person name="Mudge J."/>
            <person name="Bharti A.K."/>
            <person name="Murray J.D."/>
            <person name="Naoumkina M.A."/>
            <person name="Rosen B."/>
            <person name="Silverstein K.A."/>
            <person name="Tang H."/>
            <person name="Rombauts S."/>
            <person name="Zhao P.X."/>
            <person name="Zhou P."/>
            <person name="Barbe V."/>
            <person name="Bardou P."/>
            <person name="Bechner M."/>
            <person name="Bellec A."/>
            <person name="Berger A."/>
            <person name="Berges H."/>
            <person name="Bidwell S."/>
            <person name="Bisseling T."/>
            <person name="Choisne N."/>
            <person name="Couloux A."/>
            <person name="Denny R."/>
            <person name="Deshpande S."/>
            <person name="Dai X."/>
            <person name="Doyle J.J."/>
            <person name="Dudez A.M."/>
            <person name="Farmer A.D."/>
            <person name="Fouteau S."/>
            <person name="Franken C."/>
            <person name="Gibelin C."/>
            <person name="Gish J."/>
            <person name="Goldstein S."/>
            <person name="Gonzalez A.J."/>
            <person name="Green P.J."/>
            <person name="Hallab A."/>
            <person name="Hartog M."/>
            <person name="Hua A."/>
            <person name="Humphray S.J."/>
            <person name="Jeong D.H."/>
            <person name="Jing Y."/>
            <person name="Jocker A."/>
            <person name="Kenton S.M."/>
            <person name="Kim D.J."/>
            <person name="Klee K."/>
            <person name="Lai H."/>
            <person name="Lang C."/>
            <person name="Lin S."/>
            <person name="Macmil S.L."/>
            <person name="Magdelenat G."/>
            <person name="Matthews L."/>
            <person name="McCorrison J."/>
            <person name="Monaghan E.L."/>
            <person name="Mun J.H."/>
            <person name="Najar F.Z."/>
            <person name="Nicholson C."/>
            <person name="Noirot C."/>
            <person name="O'Bleness M."/>
            <person name="Paule C.R."/>
            <person name="Poulain J."/>
            <person name="Prion F."/>
            <person name="Qin B."/>
            <person name="Qu C."/>
            <person name="Retzel E.F."/>
            <person name="Riddle C."/>
            <person name="Sallet E."/>
            <person name="Samain S."/>
            <person name="Samson N."/>
            <person name="Sanders I."/>
            <person name="Saurat O."/>
            <person name="Scarpelli C."/>
            <person name="Schiex T."/>
            <person name="Segurens B."/>
            <person name="Severin A.J."/>
            <person name="Sherrier D.J."/>
            <person name="Shi R."/>
            <person name="Sims S."/>
            <person name="Singer S.R."/>
            <person name="Sinharoy S."/>
            <person name="Sterck L."/>
            <person name="Viollet A."/>
            <person name="Wang B.B."/>
            <person name="Wang K."/>
            <person name="Wang M."/>
            <person name="Wang X."/>
            <person name="Warfsmann J."/>
            <person name="Weissenbach J."/>
            <person name="White D.D."/>
            <person name="White J.D."/>
            <person name="Wiley G.B."/>
            <person name="Wincker P."/>
            <person name="Xing Y."/>
            <person name="Yang L."/>
            <person name="Yao Z."/>
            <person name="Ying F."/>
            <person name="Zhai J."/>
            <person name="Zhou L."/>
            <person name="Zuber A."/>
            <person name="Denarie J."/>
            <person name="Dixon R.A."/>
            <person name="May G.D."/>
            <person name="Schwartz D.C."/>
            <person name="Rogers J."/>
            <person name="Quetier F."/>
            <person name="Town C.D."/>
            <person name="Roe B.A."/>
        </authorList>
    </citation>
    <scope>NUCLEOTIDE SEQUENCE [LARGE SCALE GENOMIC DNA]</scope>
    <source>
        <strain evidence="1">A17</strain>
        <strain evidence="2 3">cv. Jemalong A17</strain>
    </source>
</reference>
<dbReference type="EMBL" id="CM001221">
    <property type="protein sequence ID" value="AES99353.1"/>
    <property type="molecule type" value="Genomic_DNA"/>
</dbReference>
<organism evidence="1 3">
    <name type="scientific">Medicago truncatula</name>
    <name type="common">Barrel medic</name>
    <name type="synonym">Medicago tribuloides</name>
    <dbReference type="NCBI Taxonomy" id="3880"/>
    <lineage>
        <taxon>Eukaryota</taxon>
        <taxon>Viridiplantae</taxon>
        <taxon>Streptophyta</taxon>
        <taxon>Embryophyta</taxon>
        <taxon>Tracheophyta</taxon>
        <taxon>Spermatophyta</taxon>
        <taxon>Magnoliopsida</taxon>
        <taxon>eudicotyledons</taxon>
        <taxon>Gunneridae</taxon>
        <taxon>Pentapetalae</taxon>
        <taxon>rosids</taxon>
        <taxon>fabids</taxon>
        <taxon>Fabales</taxon>
        <taxon>Fabaceae</taxon>
        <taxon>Papilionoideae</taxon>
        <taxon>50 kb inversion clade</taxon>
        <taxon>NPAAA clade</taxon>
        <taxon>Hologalegina</taxon>
        <taxon>IRL clade</taxon>
        <taxon>Trifolieae</taxon>
        <taxon>Medicago</taxon>
    </lineage>
</organism>
<gene>
    <name evidence="1" type="ordered locus">MTR_5g079750</name>
</gene>
<reference evidence="2" key="3">
    <citation type="submission" date="2015-04" db="UniProtKB">
        <authorList>
            <consortium name="EnsemblPlants"/>
        </authorList>
    </citation>
    <scope>IDENTIFICATION</scope>
    <source>
        <strain evidence="2">cv. Jemalong A17</strain>
    </source>
</reference>
<name>G7KBQ0_MEDTR</name>
<dbReference type="EnsemblPlants" id="AES99353">
    <property type="protein sequence ID" value="AES99353"/>
    <property type="gene ID" value="MTR_5g079750"/>
</dbReference>
<dbReference type="HOGENOM" id="CLU_2797809_0_0_1"/>
<dbReference type="AlphaFoldDB" id="G7KBQ0"/>
<proteinExistence type="predicted"/>